<gene>
    <name evidence="3" type="ORF">ZOSMA_3G00220</name>
</gene>
<name>A0A0K9P5P9_ZOSMR</name>
<dbReference type="PANTHER" id="PTHR44917:SF1">
    <property type="entry name" value="PROTEIN HIGH CHLOROPHYLL FLUORESCENT 107"/>
    <property type="match status" value="1"/>
</dbReference>
<keyword evidence="1" id="KW-0802">TPR repeat</keyword>
<dbReference type="STRING" id="29655.A0A0K9P5P9"/>
<feature type="compositionally biased region" description="Acidic residues" evidence="2">
    <location>
        <begin position="60"/>
        <end position="70"/>
    </location>
</feature>
<dbReference type="PROSITE" id="PS50005">
    <property type="entry name" value="TPR"/>
    <property type="match status" value="1"/>
</dbReference>
<dbReference type="OrthoDB" id="541719at2759"/>
<feature type="region of interest" description="Disordered" evidence="2">
    <location>
        <begin position="1"/>
        <end position="22"/>
    </location>
</feature>
<dbReference type="Pfam" id="PF13432">
    <property type="entry name" value="TPR_16"/>
    <property type="match status" value="1"/>
</dbReference>
<dbReference type="GO" id="GO:0006397">
    <property type="term" value="P:mRNA processing"/>
    <property type="evidence" value="ECO:0000318"/>
    <property type="project" value="GO_Central"/>
</dbReference>
<dbReference type="AlphaFoldDB" id="A0A0K9P5P9"/>
<reference evidence="4" key="1">
    <citation type="journal article" date="2016" name="Nature">
        <title>The genome of the seagrass Zostera marina reveals angiosperm adaptation to the sea.</title>
        <authorList>
            <person name="Olsen J.L."/>
            <person name="Rouze P."/>
            <person name="Verhelst B."/>
            <person name="Lin Y.-C."/>
            <person name="Bayer T."/>
            <person name="Collen J."/>
            <person name="Dattolo E."/>
            <person name="De Paoli E."/>
            <person name="Dittami S."/>
            <person name="Maumus F."/>
            <person name="Michel G."/>
            <person name="Kersting A."/>
            <person name="Lauritano C."/>
            <person name="Lohaus R."/>
            <person name="Toepel M."/>
            <person name="Tonon T."/>
            <person name="Vanneste K."/>
            <person name="Amirebrahimi M."/>
            <person name="Brakel J."/>
            <person name="Bostroem C."/>
            <person name="Chovatia M."/>
            <person name="Grimwood J."/>
            <person name="Jenkins J.W."/>
            <person name="Jueterbock A."/>
            <person name="Mraz A."/>
            <person name="Stam W.T."/>
            <person name="Tice H."/>
            <person name="Bornberg-Bauer E."/>
            <person name="Green P.J."/>
            <person name="Pearson G.A."/>
            <person name="Procaccini G."/>
            <person name="Duarte C.M."/>
            <person name="Schmutz J."/>
            <person name="Reusch T.B.H."/>
            <person name="Van de Peer Y."/>
        </authorList>
    </citation>
    <scope>NUCLEOTIDE SEQUENCE [LARGE SCALE GENOMIC DNA]</scope>
    <source>
        <strain evidence="4">cv. Finnish</strain>
    </source>
</reference>
<protein>
    <submittedName>
        <fullName evidence="3">Putative Pre-mRNA splicing factor</fullName>
    </submittedName>
</protein>
<evidence type="ECO:0000256" key="1">
    <source>
        <dbReference type="PROSITE-ProRule" id="PRU00339"/>
    </source>
</evidence>
<feature type="compositionally biased region" description="Low complexity" evidence="2">
    <location>
        <begin position="41"/>
        <end position="54"/>
    </location>
</feature>
<dbReference type="Proteomes" id="UP000036987">
    <property type="component" value="Unassembled WGS sequence"/>
</dbReference>
<dbReference type="InterPro" id="IPR011990">
    <property type="entry name" value="TPR-like_helical_dom_sf"/>
</dbReference>
<dbReference type="GO" id="GO:0006417">
    <property type="term" value="P:regulation of translation"/>
    <property type="evidence" value="ECO:0000318"/>
    <property type="project" value="GO_Central"/>
</dbReference>
<dbReference type="InterPro" id="IPR019734">
    <property type="entry name" value="TPR_rpt"/>
</dbReference>
<organism evidence="3 4">
    <name type="scientific">Zostera marina</name>
    <name type="common">Eelgrass</name>
    <dbReference type="NCBI Taxonomy" id="29655"/>
    <lineage>
        <taxon>Eukaryota</taxon>
        <taxon>Viridiplantae</taxon>
        <taxon>Streptophyta</taxon>
        <taxon>Embryophyta</taxon>
        <taxon>Tracheophyta</taxon>
        <taxon>Spermatophyta</taxon>
        <taxon>Magnoliopsida</taxon>
        <taxon>Liliopsida</taxon>
        <taxon>Zosteraceae</taxon>
        <taxon>Zostera</taxon>
    </lineage>
</organism>
<accession>A0A0K9P5P9</accession>
<dbReference type="PANTHER" id="PTHR44917">
    <property type="entry name" value="PROTEIN HIGH CHLOROPHYLL FLUORESCENT 107"/>
    <property type="match status" value="1"/>
</dbReference>
<dbReference type="EMBL" id="LFYR01001213">
    <property type="protein sequence ID" value="KMZ63547.1"/>
    <property type="molecule type" value="Genomic_DNA"/>
</dbReference>
<dbReference type="GO" id="GO:0009507">
    <property type="term" value="C:chloroplast"/>
    <property type="evidence" value="ECO:0000318"/>
    <property type="project" value="GO_Central"/>
</dbReference>
<dbReference type="Gene3D" id="1.25.40.10">
    <property type="entry name" value="Tetratricopeptide repeat domain"/>
    <property type="match status" value="3"/>
</dbReference>
<dbReference type="SMART" id="SM00028">
    <property type="entry name" value="TPR"/>
    <property type="match status" value="7"/>
</dbReference>
<feature type="region of interest" description="Disordered" evidence="2">
    <location>
        <begin position="41"/>
        <end position="94"/>
    </location>
</feature>
<feature type="compositionally biased region" description="Basic and acidic residues" evidence="2">
    <location>
        <begin position="73"/>
        <end position="94"/>
    </location>
</feature>
<evidence type="ECO:0000256" key="2">
    <source>
        <dbReference type="SAM" id="MobiDB-lite"/>
    </source>
</evidence>
<dbReference type="SUPFAM" id="SSF48452">
    <property type="entry name" value="TPR-like"/>
    <property type="match status" value="2"/>
</dbReference>
<comment type="caution">
    <text evidence="3">The sequence shown here is derived from an EMBL/GenBank/DDBJ whole genome shotgun (WGS) entry which is preliminary data.</text>
</comment>
<dbReference type="GO" id="GO:0003727">
    <property type="term" value="F:single-stranded RNA binding"/>
    <property type="evidence" value="ECO:0000318"/>
    <property type="project" value="GO_Central"/>
</dbReference>
<dbReference type="FunFam" id="1.25.40.10:FF:001264">
    <property type="entry name" value="High chlorophyll fluorescent 107"/>
    <property type="match status" value="1"/>
</dbReference>
<evidence type="ECO:0000313" key="4">
    <source>
        <dbReference type="Proteomes" id="UP000036987"/>
    </source>
</evidence>
<sequence length="615" mass="70526">MQIFSPTKTRIPLFTSGTSNSKPLHRYPFHGHSLLRFTPLSSSTTASSRSPPIISKEEQGEGEGEDDDGVVPEIRRPDKDEILESKSVDDDREKYGEEVIKGGERMDGSLNFFAKKISMFEPLDRSLDDGKEKPLDVNLELWLYKAKVLGRKFRFAEADRILRQCVMNWPEDGRPYVALGKILSKQSKFNEARIVYETGCQATQGDNPYIWQCWAVLENRIGNVRRSRELFDAATAADKKHAAAWHGWAVLEIKQGNITKARNLLGKGLKHCGANEYIYQTLAMLEVKANRIDQARYLFQKATSCNPKSCASWLAWAQLEMQQENTHLTRKLFEKAVQASPKNRYAWHVWAMFETNQGDVDKGRKLLQIGHRLNPRDPVLLQSLALLEYKYSTANLSRLLFRKASLLDPKHQPIWMAWGWMEWKEGNISTAKELYRKTLYIDSTTETAARCLQAWGVLEQRAGNLTSARRLFRSSLNINSQSYVTWMTWASFEEEQGNEVRAEEIRNLYFQQRTEVVDDASWVMGIVDIIDPTMSSIKRLINFDRNSDDSKVQKINSFSGYDSIRPDEENLLVVLGKSDFDLDSFIKNRLSLDLSQLDVSTEISNPARNTPSRRI</sequence>
<dbReference type="SMART" id="SM00386">
    <property type="entry name" value="HAT"/>
    <property type="match status" value="8"/>
</dbReference>
<keyword evidence="4" id="KW-1185">Reference proteome</keyword>
<dbReference type="InterPro" id="IPR044624">
    <property type="entry name" value="Mbb1-like"/>
</dbReference>
<dbReference type="OMA" id="DDASWIM"/>
<feature type="repeat" description="TPR" evidence="1">
    <location>
        <begin position="276"/>
        <end position="309"/>
    </location>
</feature>
<dbReference type="GO" id="GO:0003729">
    <property type="term" value="F:mRNA binding"/>
    <property type="evidence" value="ECO:0007669"/>
    <property type="project" value="InterPro"/>
</dbReference>
<evidence type="ECO:0000313" key="3">
    <source>
        <dbReference type="EMBL" id="KMZ63547.1"/>
    </source>
</evidence>
<proteinExistence type="predicted"/>
<dbReference type="InterPro" id="IPR003107">
    <property type="entry name" value="HAT"/>
</dbReference>